<dbReference type="EMBL" id="BARS01005531">
    <property type="protein sequence ID" value="GAF74807.1"/>
    <property type="molecule type" value="Genomic_DNA"/>
</dbReference>
<dbReference type="UniPathway" id="UPA00051">
    <property type="reaction ID" value="UER00465"/>
</dbReference>
<name>X0SFY2_9ZZZZ</name>
<evidence type="ECO:0000256" key="3">
    <source>
        <dbReference type="ARBA" id="ARBA00006753"/>
    </source>
</evidence>
<dbReference type="InterPro" id="IPR019811">
    <property type="entry name" value="HDH_CS"/>
</dbReference>
<feature type="domain" description="Aspartate/homoserine dehydrogenase NAD-binding" evidence="11">
    <location>
        <begin position="12"/>
        <end position="131"/>
    </location>
</feature>
<dbReference type="InterPro" id="IPR001342">
    <property type="entry name" value="HDH_cat"/>
</dbReference>
<reference evidence="12" key="1">
    <citation type="journal article" date="2014" name="Front. Microbiol.">
        <title>High frequency of phylogenetically diverse reductive dehalogenase-homologous genes in deep subseafloor sedimentary metagenomes.</title>
        <authorList>
            <person name="Kawai M."/>
            <person name="Futagami T."/>
            <person name="Toyoda A."/>
            <person name="Takaki Y."/>
            <person name="Nishi S."/>
            <person name="Hori S."/>
            <person name="Arai W."/>
            <person name="Tsubouchi T."/>
            <person name="Morono Y."/>
            <person name="Uchiyama I."/>
            <person name="Ito T."/>
            <person name="Fujiyama A."/>
            <person name="Inagaki F."/>
            <person name="Takami H."/>
        </authorList>
    </citation>
    <scope>NUCLEOTIDE SEQUENCE</scope>
    <source>
        <strain evidence="12">Expedition CK06-06</strain>
    </source>
</reference>
<feature type="non-terminal residue" evidence="12">
    <location>
        <position position="330"/>
    </location>
</feature>
<dbReference type="Pfam" id="PF00742">
    <property type="entry name" value="Homoserine_dh"/>
    <property type="match status" value="1"/>
</dbReference>
<comment type="pathway">
    <text evidence="1">Amino-acid biosynthesis; L-threonine biosynthesis; L-threonine from L-aspartate: step 3/5.</text>
</comment>
<keyword evidence="9" id="KW-0486">Methionine biosynthesis</keyword>
<organism evidence="12">
    <name type="scientific">marine sediment metagenome</name>
    <dbReference type="NCBI Taxonomy" id="412755"/>
    <lineage>
        <taxon>unclassified sequences</taxon>
        <taxon>metagenomes</taxon>
        <taxon>ecological metagenomes</taxon>
    </lineage>
</organism>
<comment type="caution">
    <text evidence="12">The sequence shown here is derived from an EMBL/GenBank/DDBJ whole genome shotgun (WGS) entry which is preliminary data.</text>
</comment>
<comment type="similarity">
    <text evidence="3">Belongs to the homoserine dehydrogenase family.</text>
</comment>
<evidence type="ECO:0000259" key="10">
    <source>
        <dbReference type="Pfam" id="PF00742"/>
    </source>
</evidence>
<evidence type="ECO:0000256" key="9">
    <source>
        <dbReference type="ARBA" id="ARBA00023167"/>
    </source>
</evidence>
<dbReference type="SUPFAM" id="SSF55347">
    <property type="entry name" value="Glyceraldehyde-3-phosphate dehydrogenase-like, C-terminal domain"/>
    <property type="match status" value="1"/>
</dbReference>
<dbReference type="PANTHER" id="PTHR43331">
    <property type="entry name" value="HOMOSERINE DEHYDROGENASE"/>
    <property type="match status" value="1"/>
</dbReference>
<dbReference type="InterPro" id="IPR022697">
    <property type="entry name" value="HDH_short"/>
</dbReference>
<accession>X0SFY2</accession>
<dbReference type="NCBIfam" id="NF004976">
    <property type="entry name" value="PRK06349.1"/>
    <property type="match status" value="1"/>
</dbReference>
<evidence type="ECO:0000256" key="6">
    <source>
        <dbReference type="ARBA" id="ARBA00022605"/>
    </source>
</evidence>
<dbReference type="EC" id="1.1.1.3" evidence="4"/>
<evidence type="ECO:0000259" key="11">
    <source>
        <dbReference type="Pfam" id="PF03447"/>
    </source>
</evidence>
<dbReference type="GO" id="GO:0050661">
    <property type="term" value="F:NADP binding"/>
    <property type="evidence" value="ECO:0007669"/>
    <property type="project" value="InterPro"/>
</dbReference>
<keyword evidence="6" id="KW-0028">Amino-acid biosynthesis</keyword>
<evidence type="ECO:0000313" key="12">
    <source>
        <dbReference type="EMBL" id="GAF74807.1"/>
    </source>
</evidence>
<dbReference type="Gene3D" id="3.30.360.10">
    <property type="entry name" value="Dihydrodipicolinate Reductase, domain 2"/>
    <property type="match status" value="1"/>
</dbReference>
<dbReference type="SUPFAM" id="SSF51735">
    <property type="entry name" value="NAD(P)-binding Rossmann-fold domains"/>
    <property type="match status" value="1"/>
</dbReference>
<comment type="pathway">
    <text evidence="2">Amino-acid biosynthesis; L-methionine biosynthesis via de novo pathway; L-homoserine from L-aspartate: step 3/3.</text>
</comment>
<evidence type="ECO:0000256" key="2">
    <source>
        <dbReference type="ARBA" id="ARBA00005062"/>
    </source>
</evidence>
<dbReference type="GO" id="GO:0009086">
    <property type="term" value="P:methionine biosynthetic process"/>
    <property type="evidence" value="ECO:0007669"/>
    <property type="project" value="UniProtKB-KW"/>
</dbReference>
<evidence type="ECO:0000256" key="5">
    <source>
        <dbReference type="ARBA" id="ARBA00013376"/>
    </source>
</evidence>
<gene>
    <name evidence="12" type="ORF">S01H1_10847</name>
</gene>
<dbReference type="InterPro" id="IPR036291">
    <property type="entry name" value="NAD(P)-bd_dom_sf"/>
</dbReference>
<dbReference type="Pfam" id="PF03447">
    <property type="entry name" value="NAD_binding_3"/>
    <property type="match status" value="1"/>
</dbReference>
<evidence type="ECO:0000256" key="1">
    <source>
        <dbReference type="ARBA" id="ARBA00005056"/>
    </source>
</evidence>
<protein>
    <recommendedName>
        <fullName evidence="5">Homoserine dehydrogenase</fullName>
        <ecNumber evidence="4">1.1.1.3</ecNumber>
    </recommendedName>
</protein>
<dbReference type="UniPathway" id="UPA00050">
    <property type="reaction ID" value="UER00063"/>
</dbReference>
<dbReference type="PIRSF" id="PIRSF036497">
    <property type="entry name" value="HDH_short"/>
    <property type="match status" value="1"/>
</dbReference>
<dbReference type="FunFam" id="3.30.360.10:FF:000005">
    <property type="entry name" value="Homoserine dehydrogenase"/>
    <property type="match status" value="1"/>
</dbReference>
<evidence type="ECO:0000256" key="4">
    <source>
        <dbReference type="ARBA" id="ARBA00013213"/>
    </source>
</evidence>
<dbReference type="PROSITE" id="PS51257">
    <property type="entry name" value="PROKAR_LIPOPROTEIN"/>
    <property type="match status" value="1"/>
</dbReference>
<dbReference type="AlphaFoldDB" id="X0SFY2"/>
<evidence type="ECO:0000256" key="7">
    <source>
        <dbReference type="ARBA" id="ARBA00022697"/>
    </source>
</evidence>
<dbReference type="GO" id="GO:0004412">
    <property type="term" value="F:homoserine dehydrogenase activity"/>
    <property type="evidence" value="ECO:0007669"/>
    <property type="project" value="UniProtKB-EC"/>
</dbReference>
<evidence type="ECO:0000256" key="8">
    <source>
        <dbReference type="ARBA" id="ARBA00023002"/>
    </source>
</evidence>
<dbReference type="Gene3D" id="3.40.50.720">
    <property type="entry name" value="NAD(P)-binding Rossmann-like Domain"/>
    <property type="match status" value="1"/>
</dbReference>
<dbReference type="PANTHER" id="PTHR43331:SF1">
    <property type="entry name" value="HOMOSERINE DEHYDROGENASE"/>
    <property type="match status" value="1"/>
</dbReference>
<proteinExistence type="inferred from homology"/>
<dbReference type="PROSITE" id="PS01042">
    <property type="entry name" value="HOMOSER_DHGENASE"/>
    <property type="match status" value="1"/>
</dbReference>
<dbReference type="InterPro" id="IPR005106">
    <property type="entry name" value="Asp/hSer_DH_NAD-bd"/>
</dbReference>
<feature type="domain" description="Homoserine dehydrogenase catalytic" evidence="10">
    <location>
        <begin position="139"/>
        <end position="318"/>
    </location>
</feature>
<sequence length="330" mass="34753">MAEKIVKIGFVGFGTVGCGVAKLILEEADSIAAKTGLRLELACVVDIDTESARPVKLPKGILTDDLDKLLKDDSIRIGIELVGGTDAAKQIQLKMLEAGKDVVTANKALLAEHGNELYKAAHKNGRCIAFEASCVGGIPIVSGIRTGLAANNITAMYGIVNGTCNYILSNMTSKDEDFSEALAAAQEKGYAEADPALDINGDDSAHKLAILASIAFGYEITLEDVFVEGIEAISKDDIRYGGEMGYVLKLLAIGQKDKDNRISLRVHPSFIAKDNSLARVEGSFNAVSIFGSAVGQVMYYGRGAGMMPAASAVVADIIDVALGNSATTFR</sequence>
<keyword evidence="7" id="KW-0791">Threonine biosynthesis</keyword>
<keyword evidence="8" id="KW-0560">Oxidoreductase</keyword>
<dbReference type="GO" id="GO:0009088">
    <property type="term" value="P:threonine biosynthetic process"/>
    <property type="evidence" value="ECO:0007669"/>
    <property type="project" value="UniProtKB-UniPathway"/>
</dbReference>